<protein>
    <recommendedName>
        <fullName evidence="6">Pectinesterase catalytic domain-containing protein</fullName>
    </recommendedName>
</protein>
<sequence length="108" mass="12774">MTWNFSCGLTWFIARDITVRNTTSPQNQQVVALRSSFDCRVFYQCSFEGYRDTLYVHLRRQFYRECDIYRTVDIIFGKASVVVQNCNIYVHRPPNKTNTLTADGREYP</sequence>
<organism evidence="7 8">
    <name type="scientific">Turnera subulata</name>
    <dbReference type="NCBI Taxonomy" id="218843"/>
    <lineage>
        <taxon>Eukaryota</taxon>
        <taxon>Viridiplantae</taxon>
        <taxon>Streptophyta</taxon>
        <taxon>Embryophyta</taxon>
        <taxon>Tracheophyta</taxon>
        <taxon>Spermatophyta</taxon>
        <taxon>Magnoliopsida</taxon>
        <taxon>eudicotyledons</taxon>
        <taxon>Gunneridae</taxon>
        <taxon>Pentapetalae</taxon>
        <taxon>rosids</taxon>
        <taxon>fabids</taxon>
        <taxon>Malpighiales</taxon>
        <taxon>Passifloraceae</taxon>
        <taxon>Turnera</taxon>
    </lineage>
</organism>
<dbReference type="OrthoDB" id="2019149at2759"/>
<dbReference type="SUPFAM" id="SSF51126">
    <property type="entry name" value="Pectin lyase-like"/>
    <property type="match status" value="1"/>
</dbReference>
<keyword evidence="8" id="KW-1185">Reference proteome</keyword>
<keyword evidence="3" id="KW-0134">Cell wall</keyword>
<evidence type="ECO:0000256" key="3">
    <source>
        <dbReference type="ARBA" id="ARBA00022512"/>
    </source>
</evidence>
<evidence type="ECO:0000256" key="5">
    <source>
        <dbReference type="ARBA" id="ARBA00023085"/>
    </source>
</evidence>
<keyword evidence="3" id="KW-0964">Secreted</keyword>
<dbReference type="Gene3D" id="2.160.20.10">
    <property type="entry name" value="Single-stranded right-handed beta-helix, Pectin lyase-like"/>
    <property type="match status" value="1"/>
</dbReference>
<evidence type="ECO:0000259" key="6">
    <source>
        <dbReference type="Pfam" id="PF01095"/>
    </source>
</evidence>
<evidence type="ECO:0000313" key="8">
    <source>
        <dbReference type="Proteomes" id="UP001141552"/>
    </source>
</evidence>
<comment type="caution">
    <text evidence="7">The sequence shown here is derived from an EMBL/GenBank/DDBJ whole genome shotgun (WGS) entry which is preliminary data.</text>
</comment>
<evidence type="ECO:0000256" key="2">
    <source>
        <dbReference type="ARBA" id="ARBA00005184"/>
    </source>
</evidence>
<dbReference type="Pfam" id="PF01095">
    <property type="entry name" value="Pectinesterase"/>
    <property type="match status" value="1"/>
</dbReference>
<reference evidence="7" key="2">
    <citation type="journal article" date="2023" name="Plants (Basel)">
        <title>Annotation of the Turnera subulata (Passifloraceae) Draft Genome Reveals the S-Locus Evolved after the Divergence of Turneroideae from Passifloroideae in a Stepwise Manner.</title>
        <authorList>
            <person name="Henning P.M."/>
            <person name="Roalson E.H."/>
            <person name="Mir W."/>
            <person name="McCubbin A.G."/>
            <person name="Shore J.S."/>
        </authorList>
    </citation>
    <scope>NUCLEOTIDE SEQUENCE</scope>
    <source>
        <strain evidence="7">F60SS</strain>
    </source>
</reference>
<dbReference type="InterPro" id="IPR000070">
    <property type="entry name" value="Pectinesterase_cat"/>
</dbReference>
<name>A0A9Q0EZV1_9ROSI</name>
<comment type="pathway">
    <text evidence="2">Glycan metabolism; pectin degradation; 2-dehydro-3-deoxy-D-gluconate from pectin: step 1/5.</text>
</comment>
<keyword evidence="4" id="KW-0378">Hydrolase</keyword>
<comment type="subcellular location">
    <subcellularLocation>
        <location evidence="1">Secreted</location>
        <location evidence="1">Cell wall</location>
    </subcellularLocation>
</comment>
<reference evidence="7" key="1">
    <citation type="submission" date="2022-02" db="EMBL/GenBank/DDBJ databases">
        <authorList>
            <person name="Henning P.M."/>
            <person name="McCubbin A.G."/>
            <person name="Shore J.S."/>
        </authorList>
    </citation>
    <scope>NUCLEOTIDE SEQUENCE</scope>
    <source>
        <strain evidence="7">F60SS</strain>
        <tissue evidence="7">Leaves</tissue>
    </source>
</reference>
<evidence type="ECO:0000256" key="4">
    <source>
        <dbReference type="ARBA" id="ARBA00022801"/>
    </source>
</evidence>
<evidence type="ECO:0000313" key="7">
    <source>
        <dbReference type="EMBL" id="KAJ4822453.1"/>
    </source>
</evidence>
<dbReference type="EMBL" id="JAKUCV010007671">
    <property type="protein sequence ID" value="KAJ4822453.1"/>
    <property type="molecule type" value="Genomic_DNA"/>
</dbReference>
<proteinExistence type="predicted"/>
<evidence type="ECO:0000256" key="1">
    <source>
        <dbReference type="ARBA" id="ARBA00004191"/>
    </source>
</evidence>
<dbReference type="GO" id="GO:0030599">
    <property type="term" value="F:pectinesterase activity"/>
    <property type="evidence" value="ECO:0007669"/>
    <property type="project" value="InterPro"/>
</dbReference>
<dbReference type="AlphaFoldDB" id="A0A9Q0EZV1"/>
<dbReference type="InterPro" id="IPR012334">
    <property type="entry name" value="Pectin_lyas_fold"/>
</dbReference>
<dbReference type="Proteomes" id="UP001141552">
    <property type="component" value="Unassembled WGS sequence"/>
</dbReference>
<keyword evidence="5" id="KW-0063">Aspartyl esterase</keyword>
<accession>A0A9Q0EZV1</accession>
<dbReference type="GO" id="GO:0042545">
    <property type="term" value="P:cell wall modification"/>
    <property type="evidence" value="ECO:0007669"/>
    <property type="project" value="InterPro"/>
</dbReference>
<dbReference type="InterPro" id="IPR011050">
    <property type="entry name" value="Pectin_lyase_fold/virulence"/>
</dbReference>
<gene>
    <name evidence="7" type="ORF">Tsubulata_007011</name>
</gene>
<dbReference type="PANTHER" id="PTHR31707">
    <property type="entry name" value="PECTINESTERASE"/>
    <property type="match status" value="1"/>
</dbReference>
<feature type="domain" description="Pectinesterase catalytic" evidence="6">
    <location>
        <begin position="10"/>
        <end position="106"/>
    </location>
</feature>